<evidence type="ECO:0000313" key="3">
    <source>
        <dbReference type="EMBL" id="ASZ49714.1"/>
    </source>
</evidence>
<dbReference type="InterPro" id="IPR000326">
    <property type="entry name" value="PAP2/HPO"/>
</dbReference>
<dbReference type="AlphaFoldDB" id="A0A249VZH0"/>
<accession>A0A249VZH0</accession>
<proteinExistence type="predicted"/>
<evidence type="ECO:0000259" key="2">
    <source>
        <dbReference type="SMART" id="SM00014"/>
    </source>
</evidence>
<dbReference type="Gene3D" id="1.20.144.10">
    <property type="entry name" value="Phosphatidic acid phosphatase type 2/haloperoxidase"/>
    <property type="match status" value="1"/>
</dbReference>
<dbReference type="InterPro" id="IPR036938">
    <property type="entry name" value="PAP2/HPO_sf"/>
</dbReference>
<dbReference type="Pfam" id="PF01569">
    <property type="entry name" value="PAP2"/>
    <property type="match status" value="1"/>
</dbReference>
<dbReference type="SUPFAM" id="SSF48317">
    <property type="entry name" value="Acid phosphatase/Vanadium-dependent haloperoxidase"/>
    <property type="match status" value="1"/>
</dbReference>
<name>A0A249VZH0_VIBPH</name>
<dbReference type="SMART" id="SM00014">
    <property type="entry name" value="acidPPc"/>
    <property type="match status" value="1"/>
</dbReference>
<keyword evidence="1" id="KW-0732">Signal</keyword>
<reference evidence="3" key="1">
    <citation type="submission" date="2017-09" db="EMBL/GenBank/DDBJ databases">
        <authorList>
            <person name="Ehlers B."/>
            <person name="Leendertz F.H."/>
        </authorList>
    </citation>
    <scope>NUCLEOTIDE SEQUENCE</scope>
    <source>
        <strain evidence="3">MAVP-26</strain>
    </source>
</reference>
<gene>
    <name evidence="3" type="ORF">YA91_03625</name>
</gene>
<dbReference type="CDD" id="cd03394">
    <property type="entry name" value="PAP2_like_5"/>
    <property type="match status" value="1"/>
</dbReference>
<organism evidence="3">
    <name type="scientific">Vibrio parahaemolyticus</name>
    <dbReference type="NCBI Taxonomy" id="670"/>
    <lineage>
        <taxon>Bacteria</taxon>
        <taxon>Pseudomonadati</taxon>
        <taxon>Pseudomonadota</taxon>
        <taxon>Gammaproteobacteria</taxon>
        <taxon>Vibrionales</taxon>
        <taxon>Vibrionaceae</taxon>
        <taxon>Vibrio</taxon>
    </lineage>
</organism>
<dbReference type="EMBL" id="CP023247">
    <property type="protein sequence ID" value="ASZ49714.1"/>
    <property type="molecule type" value="Genomic_DNA"/>
</dbReference>
<feature type="domain" description="Phosphatidic acid phosphatase type 2/haloperoxidase" evidence="2">
    <location>
        <begin position="59"/>
        <end position="157"/>
    </location>
</feature>
<protein>
    <submittedName>
        <fullName evidence="3">PAP2 family protein</fullName>
    </submittedName>
</protein>
<feature type="signal peptide" evidence="1">
    <location>
        <begin position="1"/>
        <end position="25"/>
    </location>
</feature>
<feature type="chain" id="PRO_5030042454" evidence="1">
    <location>
        <begin position="26"/>
        <end position="183"/>
    </location>
</feature>
<evidence type="ECO:0000256" key="1">
    <source>
        <dbReference type="SAM" id="SignalP"/>
    </source>
</evidence>
<sequence>MVVLMKKTIRVVGVASLLCCQSVKAMSEKDWDVLTDIGTYGLVATAAAVPAYKGDWDGFWQAGLSIGTASGVGLIGKKTIDAERPDKSDNDSFPSNHTANAFASATNLYLRYGWEAGLPAYSMAALVGVGRVEAKKHYWRDVLAGAAIGTLSAYIFTDAYDENVQLVPWVTSEDAGISITYRW</sequence>